<dbReference type="PROSITE" id="PS52019">
    <property type="entry name" value="PKS_MFAS_DH"/>
    <property type="match status" value="1"/>
</dbReference>
<dbReference type="InterPro" id="IPR050091">
    <property type="entry name" value="PKS_NRPS_Biosynth_Enz"/>
</dbReference>
<dbReference type="GO" id="GO:1901336">
    <property type="term" value="P:lactone biosynthetic process"/>
    <property type="evidence" value="ECO:0007669"/>
    <property type="project" value="UniProtKB-ARBA"/>
</dbReference>
<dbReference type="HOGENOM" id="CLU_000022_31_0_1"/>
<evidence type="ECO:0000313" key="13">
    <source>
        <dbReference type="Proteomes" id="UP000008782"/>
    </source>
</evidence>
<dbReference type="PANTHER" id="PTHR43775">
    <property type="entry name" value="FATTY ACID SYNTHASE"/>
    <property type="match status" value="1"/>
</dbReference>
<feature type="region of interest" description="N-terminal hotdog fold" evidence="8">
    <location>
        <begin position="944"/>
        <end position="1079"/>
    </location>
</feature>
<dbReference type="InterPro" id="IPR056501">
    <property type="entry name" value="NAD-bd_HRPKS_sdrA"/>
</dbReference>
<dbReference type="InterPro" id="IPR014043">
    <property type="entry name" value="Acyl_transferase_dom"/>
</dbReference>
<evidence type="ECO:0000256" key="3">
    <source>
        <dbReference type="ARBA" id="ARBA00022679"/>
    </source>
</evidence>
<dbReference type="Gene3D" id="3.40.50.720">
    <property type="entry name" value="NAD(P)-binding Rossmann-like Domain"/>
    <property type="match status" value="1"/>
</dbReference>
<accession>E3R0Q1</accession>
<evidence type="ECO:0000259" key="10">
    <source>
        <dbReference type="PROSITE" id="PS52004"/>
    </source>
</evidence>
<dbReference type="SMART" id="SM00823">
    <property type="entry name" value="PKS_PP"/>
    <property type="match status" value="1"/>
</dbReference>
<evidence type="ECO:0000256" key="5">
    <source>
        <dbReference type="ARBA" id="ARBA00023002"/>
    </source>
</evidence>
<dbReference type="InterPro" id="IPR020807">
    <property type="entry name" value="PKS_DH"/>
</dbReference>
<dbReference type="Pfam" id="PF00109">
    <property type="entry name" value="ketoacyl-synt"/>
    <property type="match status" value="1"/>
</dbReference>
<dbReference type="InterPro" id="IPR020806">
    <property type="entry name" value="PKS_PP-bd"/>
</dbReference>
<name>E3R0Q1_COLGM</name>
<dbReference type="STRING" id="645133.E3R0Q1"/>
<dbReference type="InterPro" id="IPR014030">
    <property type="entry name" value="Ketoacyl_synth_N"/>
</dbReference>
<dbReference type="Pfam" id="PF00107">
    <property type="entry name" value="ADH_zinc_N"/>
    <property type="match status" value="1"/>
</dbReference>
<dbReference type="InterPro" id="IPR014031">
    <property type="entry name" value="Ketoacyl_synth_C"/>
</dbReference>
<dbReference type="GeneID" id="24417198"/>
<feature type="active site" description="Proton acceptor; for dehydratase activity" evidence="8">
    <location>
        <position position="976"/>
    </location>
</feature>
<dbReference type="GO" id="GO:0016491">
    <property type="term" value="F:oxidoreductase activity"/>
    <property type="evidence" value="ECO:0007669"/>
    <property type="project" value="UniProtKB-KW"/>
</dbReference>
<dbReference type="InterPro" id="IPR049552">
    <property type="entry name" value="PKS_DH_N"/>
</dbReference>
<gene>
    <name evidence="12" type="ORF">GLRG_11835</name>
</gene>
<dbReference type="Pfam" id="PF14765">
    <property type="entry name" value="PS-DH"/>
    <property type="match status" value="1"/>
</dbReference>
<dbReference type="Proteomes" id="UP000008782">
    <property type="component" value="Unassembled WGS sequence"/>
</dbReference>
<dbReference type="SMART" id="SM00825">
    <property type="entry name" value="PKS_KS"/>
    <property type="match status" value="1"/>
</dbReference>
<dbReference type="OrthoDB" id="329835at2759"/>
<organism evidence="13">
    <name type="scientific">Colletotrichum graminicola (strain M1.001 / M2 / FGSC 10212)</name>
    <name type="common">Maize anthracnose fungus</name>
    <name type="synonym">Glomerella graminicola</name>
    <dbReference type="NCBI Taxonomy" id="645133"/>
    <lineage>
        <taxon>Eukaryota</taxon>
        <taxon>Fungi</taxon>
        <taxon>Dikarya</taxon>
        <taxon>Ascomycota</taxon>
        <taxon>Pezizomycotina</taxon>
        <taxon>Sordariomycetes</taxon>
        <taxon>Hypocreomycetidae</taxon>
        <taxon>Glomerellales</taxon>
        <taxon>Glomerellaceae</taxon>
        <taxon>Colletotrichum</taxon>
        <taxon>Colletotrichum graminicola species complex</taxon>
    </lineage>
</organism>
<dbReference type="PANTHER" id="PTHR43775:SF29">
    <property type="entry name" value="ASPERFURANONE POLYKETIDE SYNTHASE AFOG-RELATED"/>
    <property type="match status" value="1"/>
</dbReference>
<dbReference type="Pfam" id="PF08659">
    <property type="entry name" value="KR"/>
    <property type="match status" value="1"/>
</dbReference>
<dbReference type="GO" id="GO:0031177">
    <property type="term" value="F:phosphopantetheine binding"/>
    <property type="evidence" value="ECO:0007669"/>
    <property type="project" value="InterPro"/>
</dbReference>
<keyword evidence="4" id="KW-0521">NADP</keyword>
<dbReference type="SMART" id="SM00822">
    <property type="entry name" value="PKS_KR"/>
    <property type="match status" value="1"/>
</dbReference>
<feature type="active site" description="Proton donor; for dehydratase activity" evidence="8">
    <location>
        <position position="1178"/>
    </location>
</feature>
<evidence type="ECO:0000256" key="4">
    <source>
        <dbReference type="ARBA" id="ARBA00022857"/>
    </source>
</evidence>
<dbReference type="CDD" id="cd02440">
    <property type="entry name" value="AdoMet_MTases"/>
    <property type="match status" value="1"/>
</dbReference>
<dbReference type="InterPro" id="IPR001227">
    <property type="entry name" value="Ac_transferase_dom_sf"/>
</dbReference>
<dbReference type="Gene3D" id="3.40.50.150">
    <property type="entry name" value="Vaccinia Virus protein VP39"/>
    <property type="match status" value="1"/>
</dbReference>
<dbReference type="InterPro" id="IPR011032">
    <property type="entry name" value="GroES-like_sf"/>
</dbReference>
<evidence type="ECO:0000256" key="1">
    <source>
        <dbReference type="ARBA" id="ARBA00022450"/>
    </source>
</evidence>
<dbReference type="InterPro" id="IPR020841">
    <property type="entry name" value="PKS_Beta-ketoAc_synthase_dom"/>
</dbReference>
<dbReference type="InterPro" id="IPR057326">
    <property type="entry name" value="KR_dom"/>
</dbReference>
<dbReference type="CDD" id="cd00833">
    <property type="entry name" value="PKS"/>
    <property type="match status" value="1"/>
</dbReference>
<dbReference type="InterPro" id="IPR029063">
    <property type="entry name" value="SAM-dependent_MTases_sf"/>
</dbReference>
<dbReference type="InterPro" id="IPR013217">
    <property type="entry name" value="Methyltransf_12"/>
</dbReference>
<dbReference type="CDD" id="cd05195">
    <property type="entry name" value="enoyl_red"/>
    <property type="match status" value="1"/>
</dbReference>
<dbReference type="InterPro" id="IPR013968">
    <property type="entry name" value="PKS_KR"/>
</dbReference>
<dbReference type="PROSITE" id="PS50075">
    <property type="entry name" value="CARRIER"/>
    <property type="match status" value="1"/>
</dbReference>
<keyword evidence="2" id="KW-0597">Phosphoprotein</keyword>
<keyword evidence="13" id="KW-1185">Reference proteome</keyword>
<dbReference type="InterPro" id="IPR016035">
    <property type="entry name" value="Acyl_Trfase/lysoPLipase"/>
</dbReference>
<dbReference type="GO" id="GO:0004315">
    <property type="term" value="F:3-oxoacyl-[acyl-carrier-protein] synthase activity"/>
    <property type="evidence" value="ECO:0007669"/>
    <property type="project" value="InterPro"/>
</dbReference>
<dbReference type="Pfam" id="PF02801">
    <property type="entry name" value="Ketoacyl-synt_C"/>
    <property type="match status" value="1"/>
</dbReference>
<dbReference type="GO" id="GO:0004312">
    <property type="term" value="F:fatty acid synthase activity"/>
    <property type="evidence" value="ECO:0007669"/>
    <property type="project" value="TreeGrafter"/>
</dbReference>
<dbReference type="Gene3D" id="3.40.47.10">
    <property type="match status" value="1"/>
</dbReference>
<dbReference type="RefSeq" id="XP_008100709.1">
    <property type="nucleotide sequence ID" value="XM_008102518.1"/>
</dbReference>
<dbReference type="Pfam" id="PF00698">
    <property type="entry name" value="Acyl_transf_1"/>
    <property type="match status" value="1"/>
</dbReference>
<feature type="domain" description="PKS/mFAS DH" evidence="11">
    <location>
        <begin position="944"/>
        <end position="1268"/>
    </location>
</feature>
<dbReference type="GO" id="GO:0044550">
    <property type="term" value="P:secondary metabolite biosynthetic process"/>
    <property type="evidence" value="ECO:0007669"/>
    <property type="project" value="UniProtKB-ARBA"/>
</dbReference>
<dbReference type="InterPro" id="IPR009081">
    <property type="entry name" value="PP-bd_ACP"/>
</dbReference>
<dbReference type="SUPFAM" id="SSF53335">
    <property type="entry name" value="S-adenosyl-L-methionine-dependent methyltransferases"/>
    <property type="match status" value="1"/>
</dbReference>
<dbReference type="SMART" id="SM00829">
    <property type="entry name" value="PKS_ER"/>
    <property type="match status" value="1"/>
</dbReference>
<dbReference type="InterPro" id="IPR020843">
    <property type="entry name" value="ER"/>
</dbReference>
<dbReference type="EMBL" id="GG697470">
    <property type="protein sequence ID" value="EFQ36689.1"/>
    <property type="molecule type" value="Genomic_DNA"/>
</dbReference>
<proteinExistence type="predicted"/>
<dbReference type="InterPro" id="IPR016036">
    <property type="entry name" value="Malonyl_transacylase_ACP-bd"/>
</dbReference>
<sequence length="2582" mass="284625">MNADQIPPIAIIGMSMKLPGDIKSSQALWDILKNAQCLTGKIRVQNAHFMNEDPRAFDAPFFSMSPAEACILDPQQRGLLEGAFHTFENAGYPIDKIAGTNTSVFCASFGRDNEAIVSRDPEFQSRYQGTSSGSTMLSNRVSYFYDLHGPSITVDTACSSGLYALHLGCQSVLSGESDMSLICGANVYMTPECMSIPLSNAGFLGPDGRSYSFDHRANGYGRGEGFAFILIKLLHNAARDGDVIRAVIRATGVNQDGRTPSITQPNSKAQVDLIRRTYQAGGLDLAHTEYVEAHGTGTPVGDPIEASGIGAVFRQHRTRPVHIGSIKSNIGHLEGASGIAAILKTVLILENGVIPPNANFEKLNPEIDAAALNIKVPTSPVAWPSSGLRRASVSSFGYGGSNAHAVLEDAQNYLRLRNLKGYHLLPDFRSTAHRTVSNGLISGEPNDIDSSINLNGSSRNRTQVSRAVLVLSSFDEDGIRRLAESLEQHLALFPSRVQTKEDLNNLAHTLLTRRSVFNWRGFTIVDLANGVLSKLAEGLSIPNLTLSSKNSLLNFVFTGQGSQYARMGLDLIQYPVFEQSVLKSDRHLSSIGCSWSVLEELEFSESRSRVHSPAVSQALCTIIQVALVDQLRAWNVTPTAVCGHSSGEIAAAYCAGAITRESAWSIAYFRGVVAERLSSDPKLGPTRMMSVGMSLEDVQPYLKGYQVCVACVNSPQSVTLSGAQESIDKLWRRLEDQEVFAKKLPVPIGYHSDVMQAGAAIYQYYISGHIAKPCQGEAPWNHTMDFFSSVTGTRIELEELRNHGYWVRNLLSRVQFCQALQAMSQSGDVKKQGIRIVVEVGPDAGLRRPIQDTLNQCLPPKSWKYVATMKKSAQDVSILLNLVGELWSVGIIVDVNKANQDSTDAEGTPKPFVDLPSYAFNHTKLFWEESRISKQYSFRPFRRQALFGIRDKDWNPAEPTWKNRIRAEESPWILEHGLNGSPLYPGAGMIVMAIEAVRQLATHASHRIKGYRLKNIHFQKAITLDKSDRGVETRIQMRPRKQVTNNPIQDRYDWRVYAIANDEWTECAYGSIELELDSNVEKERTTTKAARFARFSEKIKEEYRQDAEMCVLGVHHTQFYDNIQKHSGYDYGNAFRQLRDIKYDRSGHASASLSLRNYLNTMQLASEDPCVIHPTAFDAIFQAQMVALSQGGWQPIPTMMFTHLKSLWVSHSIFTAPGNPKVAIASHETMRTFREVECRTVAIFDDSLEPVLVSSGQRGTAITSLAKSLSFIGKSVGQMSYGIDYKPDLSLLRPGEIQAYMESVFRKDGIRPPLKENIDRADAMALHFVELVLEKLDEAGVTKFEGHLEKYVTWMRWVTANRQKWTLESRGRSDIKIEDVIANADREPSQRLGKTVGTNLYEILTGKKTPLEIIFEGGLVEDFYHSDMFSQNDTKVGAYMRFLAHANPHMRILELGAGTGSSTAQILPSLICNIGNSQQTVLFAEYAYTDISPSFFSKAQERFSTISEKMRFQKLDLELDPVSQGFDEGSYDVIIAGNVLHATSNMLHTLSRVKTLLRPGGKLIMGETTNLDNLRDKFVFGLLPGWWLQKEKCWTTDEEYRNQGPLLTEEQWAEVLPMAGFSGIEMVFRDHDHKPYHRVSIIVSSSIENLTLSPPAGPFTIIIDTRSSLQQSIADMVKLSTLQDLEPDKHPVIIDIQDTLSYNFHRTKVISLLELDQVLLLGANESTFSAVKKISLDSEFVLWVTSGGCPPSTIPASEIATGFGRTVCSEREDQGFITLSLQEPAQRMSEAARHIVRVLESLISRSPIKYKESEYMELDNVINIPRVLPQVGLNQIIYSHSTGHHGFKMYTVGGRHPKPHISLKIDTPGLLDTLVYEEDALGEDPPGEGFVEIEVHSTSMNFKDVVIALGQVPGRSFGFDGAGIISRTGPGSDFQIGDPVLYCYASGGGFGTFIKCPELLVSKIPNNLPFDIAAAIPAVYCTVVYAFDYVAPLKNEDTVLIHAGAGGVGQTAIQLAKMKGVSDIFVTVGSDLKRKLVMDKFGIPEDHIFYSRDTTFAEDILAATSGRGVDVVMNTLGGELLQQSLECTAPLGRFIDISKADILADSMLSMSVFDRGISFSAIDMVVVQDTNLSLMGKILEDVVKLFKAHPELEVPSPLHVYHPGELEGAMRYLQSGKNMGKVVVSYASQGDEMKYRPATRPSYHFSDSATYVVGGGLGGLGREIIRWMYTRGAKHFIILGKSGIAKAGAAKFIQELELGGARVWAPACDLSDRNLLQSILNEATTKMPPIKGCIQAAMVLHDSTVEKMSAESLHEVLRPKVTGSWNLHELLPGTLEFFVLLSSFCGIMGNRGQSNYAAGNTYQDALARHRASMGLKGVSIDLALVGEAGWAHQNHELTAKSFRVGHGGIKQSELMTLLDAVCDPSYNCGAQVVNIIDTPESLYRLAKADVLPWMKKPLFSGVMRIGENACSTIQGDSDHSNMNDDEDKVSYVDLVVAAASVEEASEIVAQGLVQKLSKSLCVAPESLDIEKAAYVLGVDSLIAVEVRYWFAKKLGVEVAVFNILKDRSLLSLSREVVLLLRQ</sequence>
<dbReference type="Pfam" id="PF23114">
    <property type="entry name" value="NAD-bd_HRPKS_sdrA"/>
    <property type="match status" value="1"/>
</dbReference>
<evidence type="ECO:0000313" key="12">
    <source>
        <dbReference type="EMBL" id="EFQ36689.1"/>
    </source>
</evidence>
<dbReference type="SUPFAM" id="SSF55048">
    <property type="entry name" value="Probable ACP-binding domain of malonyl-CoA ACP transacylase"/>
    <property type="match status" value="1"/>
</dbReference>
<dbReference type="Gene3D" id="1.10.1200.10">
    <property type="entry name" value="ACP-like"/>
    <property type="match status" value="1"/>
</dbReference>
<dbReference type="Gene3D" id="3.10.129.110">
    <property type="entry name" value="Polyketide synthase dehydratase"/>
    <property type="match status" value="1"/>
</dbReference>
<dbReference type="GO" id="GO:0006633">
    <property type="term" value="P:fatty acid biosynthetic process"/>
    <property type="evidence" value="ECO:0007669"/>
    <property type="project" value="InterPro"/>
</dbReference>
<evidence type="ECO:0000259" key="9">
    <source>
        <dbReference type="PROSITE" id="PS50075"/>
    </source>
</evidence>
<evidence type="ECO:0000256" key="6">
    <source>
        <dbReference type="ARBA" id="ARBA00023268"/>
    </source>
</evidence>
<feature type="region of interest" description="C-terminal hotdog fold" evidence="8">
    <location>
        <begin position="1111"/>
        <end position="1268"/>
    </location>
</feature>
<dbReference type="Pfam" id="PF16197">
    <property type="entry name" value="KAsynt_C_assoc"/>
    <property type="match status" value="1"/>
</dbReference>
<keyword evidence="7" id="KW-0012">Acyltransferase</keyword>
<evidence type="ECO:0000256" key="7">
    <source>
        <dbReference type="ARBA" id="ARBA00023315"/>
    </source>
</evidence>
<dbReference type="SMART" id="SM00827">
    <property type="entry name" value="PKS_AT"/>
    <property type="match status" value="1"/>
</dbReference>
<dbReference type="InterPro" id="IPR032821">
    <property type="entry name" value="PKS_assoc"/>
</dbReference>
<evidence type="ECO:0000256" key="8">
    <source>
        <dbReference type="PROSITE-ProRule" id="PRU01363"/>
    </source>
</evidence>
<dbReference type="InterPro" id="IPR036736">
    <property type="entry name" value="ACP-like_sf"/>
</dbReference>
<evidence type="ECO:0000259" key="11">
    <source>
        <dbReference type="PROSITE" id="PS52019"/>
    </source>
</evidence>
<dbReference type="Gene3D" id="3.90.180.10">
    <property type="entry name" value="Medium-chain alcohol dehydrogenases, catalytic domain"/>
    <property type="match status" value="1"/>
</dbReference>
<dbReference type="eggNOG" id="KOG1202">
    <property type="taxonomic scope" value="Eukaryota"/>
</dbReference>
<reference evidence="13" key="1">
    <citation type="journal article" date="2012" name="Nat. Genet.">
        <title>Lifestyle transitions in plant pathogenic Colletotrichum fungi deciphered by genome and transcriptome analyses.</title>
        <authorList>
            <person name="O'Connell R.J."/>
            <person name="Thon M.R."/>
            <person name="Hacquard S."/>
            <person name="Amyotte S.G."/>
            <person name="Kleemann J."/>
            <person name="Torres M.F."/>
            <person name="Damm U."/>
            <person name="Buiate E.A."/>
            <person name="Epstein L."/>
            <person name="Alkan N."/>
            <person name="Altmueller J."/>
            <person name="Alvarado-Balderrama L."/>
            <person name="Bauser C.A."/>
            <person name="Becker C."/>
            <person name="Birren B.W."/>
            <person name="Chen Z."/>
            <person name="Choi J."/>
            <person name="Crouch J.A."/>
            <person name="Duvick J.P."/>
            <person name="Farman M.A."/>
            <person name="Gan P."/>
            <person name="Heiman D."/>
            <person name="Henrissat B."/>
            <person name="Howard R.J."/>
            <person name="Kabbage M."/>
            <person name="Koch C."/>
            <person name="Kracher B."/>
            <person name="Kubo Y."/>
            <person name="Law A.D."/>
            <person name="Lebrun M.-H."/>
            <person name="Lee Y.-H."/>
            <person name="Miyara I."/>
            <person name="Moore N."/>
            <person name="Neumann U."/>
            <person name="Nordstroem K."/>
            <person name="Panaccione D.G."/>
            <person name="Panstruga R."/>
            <person name="Place M."/>
            <person name="Proctor R.H."/>
            <person name="Prusky D."/>
            <person name="Rech G."/>
            <person name="Reinhardt R."/>
            <person name="Rollins J.A."/>
            <person name="Rounsley S."/>
            <person name="Schardl C.L."/>
            <person name="Schwartz D.C."/>
            <person name="Shenoy N."/>
            <person name="Shirasu K."/>
            <person name="Sikhakolli U.R."/>
            <person name="Stueber K."/>
            <person name="Sukno S.A."/>
            <person name="Sweigard J.A."/>
            <person name="Takano Y."/>
            <person name="Takahara H."/>
            <person name="Trail F."/>
            <person name="van der Does H.C."/>
            <person name="Voll L.M."/>
            <person name="Will I."/>
            <person name="Young S."/>
            <person name="Zeng Q."/>
            <person name="Zhang J."/>
            <person name="Zhou S."/>
            <person name="Dickman M.B."/>
            <person name="Schulze-Lefert P."/>
            <person name="Ver Loren van Themaat E."/>
            <person name="Ma L.-J."/>
            <person name="Vaillancourt L.J."/>
        </authorList>
    </citation>
    <scope>NUCLEOTIDE SEQUENCE [LARGE SCALE GENOMIC DNA]</scope>
    <source>
        <strain evidence="13">M1.001 / M2 / FGSC 10212</strain>
    </source>
</reference>
<dbReference type="SUPFAM" id="SSF53901">
    <property type="entry name" value="Thiolase-like"/>
    <property type="match status" value="1"/>
</dbReference>
<feature type="domain" description="Ketosynthase family 3 (KS3)" evidence="10">
    <location>
        <begin position="6"/>
        <end position="409"/>
    </location>
</feature>
<dbReference type="FunFam" id="3.40.50.720:FF:000209">
    <property type="entry name" value="Polyketide synthase Pks12"/>
    <property type="match status" value="1"/>
</dbReference>
<dbReference type="InterPro" id="IPR049900">
    <property type="entry name" value="PKS_mFAS_DH"/>
</dbReference>
<keyword evidence="6" id="KW-0511">Multifunctional enzyme</keyword>
<protein>
    <submittedName>
        <fullName evidence="12">KR domain-containing protein</fullName>
    </submittedName>
</protein>
<keyword evidence="1" id="KW-0596">Phosphopantetheine</keyword>
<dbReference type="InterPro" id="IPR013149">
    <property type="entry name" value="ADH-like_C"/>
</dbReference>
<dbReference type="InterPro" id="IPR042104">
    <property type="entry name" value="PKS_dehydratase_sf"/>
</dbReference>
<feature type="domain" description="Carrier" evidence="9">
    <location>
        <begin position="2502"/>
        <end position="2580"/>
    </location>
</feature>
<dbReference type="InterPro" id="IPR036291">
    <property type="entry name" value="NAD(P)-bd_dom_sf"/>
</dbReference>
<dbReference type="Gene3D" id="3.40.366.10">
    <property type="entry name" value="Malonyl-Coenzyme A Acyl Carrier Protein, domain 2"/>
    <property type="match status" value="1"/>
</dbReference>
<dbReference type="InterPro" id="IPR049551">
    <property type="entry name" value="PKS_DH_C"/>
</dbReference>
<dbReference type="Pfam" id="PF21089">
    <property type="entry name" value="PKS_DH_N"/>
    <property type="match status" value="1"/>
</dbReference>
<dbReference type="InterPro" id="IPR018201">
    <property type="entry name" value="Ketoacyl_synth_AS"/>
</dbReference>
<dbReference type="PROSITE" id="PS00606">
    <property type="entry name" value="KS3_1"/>
    <property type="match status" value="1"/>
</dbReference>
<dbReference type="InterPro" id="IPR016039">
    <property type="entry name" value="Thiolase-like"/>
</dbReference>
<keyword evidence="5" id="KW-0560">Oxidoreductase</keyword>
<dbReference type="SMART" id="SM00826">
    <property type="entry name" value="PKS_DH"/>
    <property type="match status" value="1"/>
</dbReference>
<evidence type="ECO:0000256" key="2">
    <source>
        <dbReference type="ARBA" id="ARBA00022553"/>
    </source>
</evidence>
<dbReference type="Gene3D" id="3.30.70.3290">
    <property type="match status" value="1"/>
</dbReference>
<dbReference type="SUPFAM" id="SSF51735">
    <property type="entry name" value="NAD(P)-binding Rossmann-fold domains"/>
    <property type="match status" value="2"/>
</dbReference>
<dbReference type="VEuPathDB" id="FungiDB:GLRG_11835"/>
<dbReference type="SUPFAM" id="SSF50129">
    <property type="entry name" value="GroES-like"/>
    <property type="match status" value="1"/>
</dbReference>
<keyword evidence="3" id="KW-0808">Transferase</keyword>
<dbReference type="PROSITE" id="PS52004">
    <property type="entry name" value="KS3_2"/>
    <property type="match status" value="1"/>
</dbReference>
<dbReference type="SUPFAM" id="SSF52151">
    <property type="entry name" value="FabD/lysophospholipase-like"/>
    <property type="match status" value="1"/>
</dbReference>
<dbReference type="Pfam" id="PF08242">
    <property type="entry name" value="Methyltransf_12"/>
    <property type="match status" value="1"/>
</dbReference>
<dbReference type="SUPFAM" id="SSF47336">
    <property type="entry name" value="ACP-like"/>
    <property type="match status" value="1"/>
</dbReference>